<dbReference type="EMBL" id="AZQP01000025">
    <property type="protein sequence ID" value="EYE88228.1"/>
    <property type="molecule type" value="Genomic_DNA"/>
</dbReference>
<dbReference type="RefSeq" id="WP_035380067.1">
    <property type="nucleotide sequence ID" value="NZ_AZQP01000025.1"/>
</dbReference>
<gene>
    <name evidence="1" type="ORF">Q428_09010</name>
</gene>
<dbReference type="AlphaFoldDB" id="A0A017RTY4"/>
<accession>A0A017RTY4</accession>
<dbReference type="SUPFAM" id="SSF55021">
    <property type="entry name" value="ACT-like"/>
    <property type="match status" value="1"/>
</dbReference>
<dbReference type="InterPro" id="IPR045865">
    <property type="entry name" value="ACT-like_dom_sf"/>
</dbReference>
<dbReference type="InterPro" id="IPR023860">
    <property type="entry name" value="FeFe-hyd_TM1266"/>
</dbReference>
<evidence type="ECO:0000313" key="1">
    <source>
        <dbReference type="EMBL" id="EYE88228.1"/>
    </source>
</evidence>
<dbReference type="InterPro" id="IPR027271">
    <property type="entry name" value="Acetolactate_synth/TF_NikR_C"/>
</dbReference>
<dbReference type="Pfam" id="PF21699">
    <property type="entry name" value="TM1266-like"/>
    <property type="match status" value="1"/>
</dbReference>
<sequence length="81" mass="8620">MEKRIGVVGIVVEDLEAAPRVNSVLHEFAEIIVGRMGIPYKEKQISVISLIVDGTSDEVSALTGKLGKISGISVKSALTKK</sequence>
<evidence type="ECO:0000313" key="2">
    <source>
        <dbReference type="Proteomes" id="UP000019681"/>
    </source>
</evidence>
<name>A0A017RTY4_9CLOT</name>
<protein>
    <submittedName>
        <fullName evidence="1">CopG family transcripitonal regulator</fullName>
    </submittedName>
</protein>
<dbReference type="STRING" id="1403537.Q428_09010"/>
<dbReference type="NCBIfam" id="TIGR03959">
    <property type="entry name" value="hyd_TM1266"/>
    <property type="match status" value="1"/>
</dbReference>
<keyword evidence="2" id="KW-1185">Reference proteome</keyword>
<reference evidence="1 2" key="1">
    <citation type="journal article" date="2014" name="Genome Announc.">
        <title>Draft Genome Sequence of Fervidicella metallireducens Strain AeBT, an Iron-Reducing Thermoanaerobe from the Great Artesian Basin.</title>
        <authorList>
            <person name="Patel B.K."/>
        </authorList>
    </citation>
    <scope>NUCLEOTIDE SEQUENCE [LARGE SCALE GENOMIC DNA]</scope>
    <source>
        <strain evidence="1 2">AeB</strain>
    </source>
</reference>
<dbReference type="Gene3D" id="3.30.70.1150">
    <property type="entry name" value="ACT-like. Chain A, domain 2"/>
    <property type="match status" value="1"/>
</dbReference>
<proteinExistence type="predicted"/>
<dbReference type="Proteomes" id="UP000019681">
    <property type="component" value="Unassembled WGS sequence"/>
</dbReference>
<organism evidence="1 2">
    <name type="scientific">Fervidicella metallireducens AeB</name>
    <dbReference type="NCBI Taxonomy" id="1403537"/>
    <lineage>
        <taxon>Bacteria</taxon>
        <taxon>Bacillati</taxon>
        <taxon>Bacillota</taxon>
        <taxon>Clostridia</taxon>
        <taxon>Eubacteriales</taxon>
        <taxon>Clostridiaceae</taxon>
        <taxon>Fervidicella</taxon>
    </lineage>
</organism>
<comment type="caution">
    <text evidence="1">The sequence shown here is derived from an EMBL/GenBank/DDBJ whole genome shotgun (WGS) entry which is preliminary data.</text>
</comment>
<dbReference type="OrthoDB" id="9796135at2"/>